<dbReference type="STRING" id="69960.SAMN05421720_11926"/>
<proteinExistence type="predicted"/>
<sequence>MALDLKKTVANLSGTVTVQEAEPLLEWLQATPKGKLNLADCEHLHAAVLQVILRTGATIQKEPTDPDLTTWLKSAGAL</sequence>
<accession>A0A1G7HAU3</accession>
<reference evidence="1 2" key="1">
    <citation type="submission" date="2016-10" db="EMBL/GenBank/DDBJ databases">
        <authorList>
            <person name="de Groot N.N."/>
        </authorList>
    </citation>
    <scope>NUCLEOTIDE SEQUENCE [LARGE SCALE GENOMIC DNA]</scope>
    <source>
        <strain evidence="1 2">ATCC 700224</strain>
    </source>
</reference>
<name>A0A1G7HAU3_9PROT</name>
<keyword evidence="2" id="KW-1185">Reference proteome</keyword>
<gene>
    <name evidence="1" type="ORF">SAMN05421720_11926</name>
</gene>
<dbReference type="EMBL" id="FNAP01000019">
    <property type="protein sequence ID" value="SDE97562.1"/>
    <property type="molecule type" value="Genomic_DNA"/>
</dbReference>
<dbReference type="Proteomes" id="UP000199412">
    <property type="component" value="Unassembled WGS sequence"/>
</dbReference>
<evidence type="ECO:0000313" key="1">
    <source>
        <dbReference type="EMBL" id="SDE97562.1"/>
    </source>
</evidence>
<organism evidence="1 2">
    <name type="scientific">Rhodospira trueperi</name>
    <dbReference type="NCBI Taxonomy" id="69960"/>
    <lineage>
        <taxon>Bacteria</taxon>
        <taxon>Pseudomonadati</taxon>
        <taxon>Pseudomonadota</taxon>
        <taxon>Alphaproteobacteria</taxon>
        <taxon>Rhodospirillales</taxon>
        <taxon>Rhodospirillaceae</taxon>
        <taxon>Rhodospira</taxon>
    </lineage>
</organism>
<dbReference type="RefSeq" id="WP_092787940.1">
    <property type="nucleotide sequence ID" value="NZ_FNAP01000019.1"/>
</dbReference>
<dbReference type="AlphaFoldDB" id="A0A1G7HAU3"/>
<protein>
    <submittedName>
        <fullName evidence="1">Uncharacterized protein</fullName>
    </submittedName>
</protein>
<dbReference type="OrthoDB" id="7585928at2"/>
<evidence type="ECO:0000313" key="2">
    <source>
        <dbReference type="Proteomes" id="UP000199412"/>
    </source>
</evidence>